<dbReference type="GO" id="GO:0005783">
    <property type="term" value="C:endoplasmic reticulum"/>
    <property type="evidence" value="ECO:0007669"/>
    <property type="project" value="TreeGrafter"/>
</dbReference>
<dbReference type="PANTHER" id="PTHR46515:SF1">
    <property type="entry name" value="TATA ELEMENT MODULATORY FACTOR"/>
    <property type="match status" value="1"/>
</dbReference>
<evidence type="ECO:0000313" key="4">
    <source>
        <dbReference type="EMBL" id="OAE21005.1"/>
    </source>
</evidence>
<keyword evidence="1" id="KW-0175">Coiled coil</keyword>
<gene>
    <name evidence="4" type="ORF">AXG93_2024s1180</name>
    <name evidence="3" type="ORF">Mp_7g15810</name>
</gene>
<dbReference type="Proteomes" id="UP001162541">
    <property type="component" value="Chromosome 7"/>
</dbReference>
<protein>
    <recommendedName>
        <fullName evidence="2">TATA element modulatory factor 1 TATA binding domain-containing protein</fullName>
    </recommendedName>
</protein>
<dbReference type="PANTHER" id="PTHR46515">
    <property type="entry name" value="TATA ELEMENT MODULATORY FACTOR TMF1"/>
    <property type="match status" value="1"/>
</dbReference>
<evidence type="ECO:0000313" key="6">
    <source>
        <dbReference type="Proteomes" id="UP001162541"/>
    </source>
</evidence>
<dbReference type="EMBL" id="LVLJ01003555">
    <property type="protein sequence ID" value="OAE21005.1"/>
    <property type="molecule type" value="Genomic_DNA"/>
</dbReference>
<organism evidence="4 5">
    <name type="scientific">Marchantia polymorpha subsp. ruderalis</name>
    <dbReference type="NCBI Taxonomy" id="1480154"/>
    <lineage>
        <taxon>Eukaryota</taxon>
        <taxon>Viridiplantae</taxon>
        <taxon>Streptophyta</taxon>
        <taxon>Embryophyta</taxon>
        <taxon>Marchantiophyta</taxon>
        <taxon>Marchantiopsida</taxon>
        <taxon>Marchantiidae</taxon>
        <taxon>Marchantiales</taxon>
        <taxon>Marchantiaceae</taxon>
        <taxon>Marchantia</taxon>
    </lineage>
</organism>
<feature type="domain" description="TATA element modulatory factor 1 TATA binding" evidence="2">
    <location>
        <begin position="526"/>
        <end position="632"/>
    </location>
</feature>
<evidence type="ECO:0000256" key="1">
    <source>
        <dbReference type="SAM" id="Coils"/>
    </source>
</evidence>
<dbReference type="Proteomes" id="UP000077202">
    <property type="component" value="Unassembled WGS sequence"/>
</dbReference>
<evidence type="ECO:0000259" key="2">
    <source>
        <dbReference type="Pfam" id="PF12325"/>
    </source>
</evidence>
<reference evidence="6" key="3">
    <citation type="journal article" date="2020" name="Curr. Biol.">
        <title>Chromatin organization in early land plants reveals an ancestral association between H3K27me3, transposons, and constitutive heterochromatin.</title>
        <authorList>
            <person name="Montgomery S.A."/>
            <person name="Tanizawa Y."/>
            <person name="Galik B."/>
            <person name="Wang N."/>
            <person name="Ito T."/>
            <person name="Mochizuki T."/>
            <person name="Akimcheva S."/>
            <person name="Bowman J.L."/>
            <person name="Cognat V."/>
            <person name="Marechal-Drouard L."/>
            <person name="Ekker H."/>
            <person name="Hong S.F."/>
            <person name="Kohchi T."/>
            <person name="Lin S.S."/>
            <person name="Liu L.D."/>
            <person name="Nakamura Y."/>
            <person name="Valeeva L.R."/>
            <person name="Shakirov E.V."/>
            <person name="Shippen D.E."/>
            <person name="Wei W.L."/>
            <person name="Yagura M."/>
            <person name="Yamaoka S."/>
            <person name="Yamato K.T."/>
            <person name="Liu C."/>
            <person name="Berger F."/>
        </authorList>
    </citation>
    <scope>NUCLEOTIDE SEQUENCE [LARGE SCALE GENOMIC DNA]</scope>
    <source>
        <strain evidence="6">Tak-1</strain>
    </source>
</reference>
<accession>A0A176VM56</accession>
<reference evidence="4 5" key="1">
    <citation type="submission" date="2016-03" db="EMBL/GenBank/DDBJ databases">
        <title>Mechanisms controlling the formation of the plant cell surface in tip-growing cells are functionally conserved among land plants.</title>
        <authorList>
            <person name="Honkanen S."/>
            <person name="Jones V.A."/>
            <person name="Morieri G."/>
            <person name="Champion C."/>
            <person name="Hetherington A.J."/>
            <person name="Kelly S."/>
            <person name="Saint-Marcoux D."/>
            <person name="Proust H."/>
            <person name="Prescott H."/>
            <person name="Dolan L."/>
        </authorList>
    </citation>
    <scope>NUCLEOTIDE SEQUENCE [LARGE SCALE GENOMIC DNA]</scope>
    <source>
        <strain evidence="5">cv. Tak-1 and cv. Tak-2</strain>
        <tissue evidence="4">Whole gametophyte</tissue>
    </source>
</reference>
<keyword evidence="5" id="KW-1185">Reference proteome</keyword>
<feature type="coiled-coil region" evidence="1">
    <location>
        <begin position="265"/>
        <end position="299"/>
    </location>
</feature>
<evidence type="ECO:0000313" key="5">
    <source>
        <dbReference type="Proteomes" id="UP000077202"/>
    </source>
</evidence>
<dbReference type="Pfam" id="PF12325">
    <property type="entry name" value="TMF_TATA_bd"/>
    <property type="match status" value="1"/>
</dbReference>
<dbReference type="InterPro" id="IPR022091">
    <property type="entry name" value="TMF_TATA-bd"/>
</dbReference>
<evidence type="ECO:0000313" key="3">
    <source>
        <dbReference type="EMBL" id="BBN17620.1"/>
    </source>
</evidence>
<proteinExistence type="predicted"/>
<dbReference type="AlphaFoldDB" id="A0A176VM56"/>
<feature type="coiled-coil region" evidence="1">
    <location>
        <begin position="561"/>
        <end position="633"/>
    </location>
</feature>
<sequence length="667" mass="76288">MASDTQPEGDDDPRAKVEELETALSAAKKELAMRVKHYESKLITMTVINSALTNENEKLKEEAAKFLDPDASSQEMTELQEEFTKRLGVAERTAATMKEECFTLRQQVEELKKGKDLVTKELNEKQSSIEQYIMEGEKLSKKMGELESILKRCRSDLAKSDQEKEKLSTQVQILEAAARQADKTRSMDYEEINLDLQHTRQLLADQKEHYTQLLEEAKKQAEDDLRYTQEETSSQLSSMARKMEERERIWSANMDALRTSLTKSTQAASEREDSLREEIKRLEVRCRTAEASQEEATARLTESTMPLVRQMESLSMQCSQREAIMEERERQHSYQLQEMETVVKNHMEAMKKAESAAQAADRRAYIAETSVFDVRAKARSAESKLQEVESELLEVKEMCLEAEARAEKAREEAELKLLSERKLREEAQRTLKMSKLEFTAETEALKKQLKVMKAAMEAQQKDFATRMEAMTPAVPAEENGDTASSGSTTSTERHFFNTKDTPVRRLGSSSDIMAGIMDLDPARGGQGLNHVATERLLSQVRRFQGEVQQLHKDLKAALLARDHASEDLLKATERLNKMEKEIAAAVKVRKELEELKRRHDMALVIIGEQNEKADELEADMADVKALYREQMNLLISQVDPEKWPNGYRICLFCSHCAQVQRRTKRIQ</sequence>
<dbReference type="GO" id="GO:0005794">
    <property type="term" value="C:Golgi apparatus"/>
    <property type="evidence" value="ECO:0007669"/>
    <property type="project" value="TreeGrafter"/>
</dbReference>
<feature type="coiled-coil region" evidence="1">
    <location>
        <begin position="150"/>
        <end position="231"/>
    </location>
</feature>
<name>A0A176VM56_MARPO</name>
<dbReference type="EMBL" id="AP019872">
    <property type="protein sequence ID" value="BBN17620.1"/>
    <property type="molecule type" value="Genomic_DNA"/>
</dbReference>
<feature type="coiled-coil region" evidence="1">
    <location>
        <begin position="336"/>
        <end position="462"/>
    </location>
</feature>
<dbReference type="InterPro" id="IPR052602">
    <property type="entry name" value="Growth_transcription_reg"/>
</dbReference>
<reference evidence="3" key="2">
    <citation type="journal article" date="2019" name="Curr. Biol.">
        <title>Chromatin organization in early land plants reveals an ancestral association between H3K27me3, transposons, and constitutive heterochromatin.</title>
        <authorList>
            <person name="Montgomery S.A."/>
            <person name="Tanizawa Y."/>
            <person name="Galik B."/>
            <person name="Wang N."/>
            <person name="Ito T."/>
            <person name="Mochizuki T."/>
            <person name="Akimcheva S."/>
            <person name="Bowman J."/>
            <person name="Cognat V."/>
            <person name="Drouard L."/>
            <person name="Ekker H."/>
            <person name="Houng S."/>
            <person name="Kohchi T."/>
            <person name="Lin S."/>
            <person name="Liu L.D."/>
            <person name="Nakamura Y."/>
            <person name="Valeeva L.R."/>
            <person name="Shakirov E.V."/>
            <person name="Shippen D.E."/>
            <person name="Wei W."/>
            <person name="Yagura M."/>
            <person name="Yamaoka S."/>
            <person name="Yamato K.T."/>
            <person name="Liu C."/>
            <person name="Berger F."/>
        </authorList>
    </citation>
    <scope>NUCLEOTIDE SEQUENCE [LARGE SCALE GENOMIC DNA]</scope>
    <source>
        <strain evidence="3">Tak-1</strain>
    </source>
</reference>